<evidence type="ECO:0000313" key="2">
    <source>
        <dbReference type="Proteomes" id="UP000183180"/>
    </source>
</evidence>
<dbReference type="AlphaFoldDB" id="A0A1H2DN52"/>
<organism evidence="1 2">
    <name type="scientific">Gordonia westfalica</name>
    <dbReference type="NCBI Taxonomy" id="158898"/>
    <lineage>
        <taxon>Bacteria</taxon>
        <taxon>Bacillati</taxon>
        <taxon>Actinomycetota</taxon>
        <taxon>Actinomycetes</taxon>
        <taxon>Mycobacteriales</taxon>
        <taxon>Gordoniaceae</taxon>
        <taxon>Gordonia</taxon>
    </lineage>
</organism>
<evidence type="ECO:0000313" key="1">
    <source>
        <dbReference type="EMBL" id="SDT84325.1"/>
    </source>
</evidence>
<dbReference type="Proteomes" id="UP000183180">
    <property type="component" value="Unassembled WGS sequence"/>
</dbReference>
<reference evidence="1 2" key="1">
    <citation type="submission" date="2016-10" db="EMBL/GenBank/DDBJ databases">
        <authorList>
            <person name="de Groot N.N."/>
        </authorList>
    </citation>
    <scope>NUCLEOTIDE SEQUENCE [LARGE SCALE GENOMIC DNA]</scope>
    <source>
        <strain evidence="1 2">DSM 44215</strain>
    </source>
</reference>
<protein>
    <submittedName>
        <fullName evidence="1">Uncharacterized protein</fullName>
    </submittedName>
</protein>
<dbReference type="EMBL" id="FNLM01000008">
    <property type="protein sequence ID" value="SDT84325.1"/>
    <property type="molecule type" value="Genomic_DNA"/>
</dbReference>
<name>A0A1H2DN52_9ACTN</name>
<proteinExistence type="predicted"/>
<gene>
    <name evidence="1" type="ORF">SAMN04488548_10815</name>
</gene>
<accession>A0A1H2DN52</accession>
<sequence length="321" mass="33800">MAVVRVRHTISATQTTTVGQATELGGLRVPLAASQTVAADQTGTARARYTLAALQTINVADTADLRPQLAAANTVTVTGTATSRPRHTLTGTNSAATSSAATATLVTFTRQRMQNGSVSNSFLPYVQVTGFTSDPTYPATVTNNALVVKGAGNVTLTWSATGNGNIKIQRNGVDVGSVGLTGTVSLTVAAGDQLTMWHASNGGPQSVSGCWINITPHKAPVCGTPLLFERKFMSGRLTGVYQLPDGGFPPRDSKLWIRVPVDRNNAGVTVYSAPTVIPSTRPRTRPPLVSTTRGCSLRVRTRCRRRSSGRRITGRSGIRLS</sequence>